<dbReference type="PANTHER" id="PTHR46689:SF1">
    <property type="entry name" value="PHOD-LIKE PHOSPHATASE DOMAIN-CONTAINING PROTEIN"/>
    <property type="match status" value="1"/>
</dbReference>
<dbReference type="EMBL" id="JAAECE010000001">
    <property type="protein sequence ID" value="KAF1806694.1"/>
    <property type="molecule type" value="Genomic_DNA"/>
</dbReference>
<feature type="region of interest" description="Disordered" evidence="1">
    <location>
        <begin position="623"/>
        <end position="683"/>
    </location>
</feature>
<dbReference type="GO" id="GO:0016020">
    <property type="term" value="C:membrane"/>
    <property type="evidence" value="ECO:0007669"/>
    <property type="project" value="TreeGrafter"/>
</dbReference>
<comment type="caution">
    <text evidence="3">The sequence shown here is derived from an EMBL/GenBank/DDBJ whole genome shotgun (WGS) entry which is preliminary data.</text>
</comment>
<proteinExistence type="predicted"/>
<name>A0A8H4BR66_MUCCL</name>
<dbReference type="Pfam" id="PF19050">
    <property type="entry name" value="PhoD_2"/>
    <property type="match status" value="2"/>
</dbReference>
<feature type="compositionally biased region" description="Low complexity" evidence="1">
    <location>
        <begin position="642"/>
        <end position="653"/>
    </location>
</feature>
<accession>A0A8H4BR66</accession>
<reference evidence="3 4" key="1">
    <citation type="submission" date="2019-09" db="EMBL/GenBank/DDBJ databases">
        <authorList>
            <consortium name="DOE Joint Genome Institute"/>
            <person name="Mondo S.J."/>
            <person name="Navarro-Mendoza M.I."/>
            <person name="Perez-Arques C."/>
            <person name="Panchal S."/>
            <person name="Nicolas F.E."/>
            <person name="Ganguly P."/>
            <person name="Pangilinan J."/>
            <person name="Grigoriev I."/>
            <person name="Heitman J."/>
            <person name="Sanya K."/>
            <person name="Garre V."/>
        </authorList>
    </citation>
    <scope>NUCLEOTIDE SEQUENCE [LARGE SCALE GENOMIC DNA]</scope>
    <source>
        <strain evidence="3 4">MU402</strain>
    </source>
</reference>
<feature type="domain" description="PhoD-like phosphatase" evidence="2">
    <location>
        <begin position="409"/>
        <end position="574"/>
    </location>
</feature>
<dbReference type="CDD" id="cd07389">
    <property type="entry name" value="MPP_PhoD"/>
    <property type="match status" value="1"/>
</dbReference>
<dbReference type="InterPro" id="IPR043904">
    <property type="entry name" value="PhoD_2-like"/>
</dbReference>
<protein>
    <recommendedName>
        <fullName evidence="2">PhoD-like phosphatase domain-containing protein</fullName>
    </recommendedName>
</protein>
<evidence type="ECO:0000313" key="3">
    <source>
        <dbReference type="EMBL" id="KAF1806694.1"/>
    </source>
</evidence>
<feature type="compositionally biased region" description="Polar residues" evidence="1">
    <location>
        <begin position="626"/>
        <end position="638"/>
    </location>
</feature>
<dbReference type="Proteomes" id="UP000469890">
    <property type="component" value="Unassembled WGS sequence"/>
</dbReference>
<dbReference type="InterPro" id="IPR038607">
    <property type="entry name" value="PhoD-like_sf"/>
</dbReference>
<evidence type="ECO:0000259" key="2">
    <source>
        <dbReference type="Pfam" id="PF19050"/>
    </source>
</evidence>
<dbReference type="AlphaFoldDB" id="A0A8H4BR66"/>
<evidence type="ECO:0000313" key="4">
    <source>
        <dbReference type="Proteomes" id="UP000469890"/>
    </source>
</evidence>
<feature type="domain" description="PhoD-like phosphatase" evidence="2">
    <location>
        <begin position="133"/>
        <end position="403"/>
    </location>
</feature>
<dbReference type="InterPro" id="IPR018946">
    <property type="entry name" value="PhoD-like_MPP"/>
</dbReference>
<gene>
    <name evidence="3" type="ORF">FB192DRAFT_1351880</name>
</gene>
<dbReference type="PANTHER" id="PTHR46689">
    <property type="entry name" value="MEMBRANE PROTEIN, PUTATIVE-RELATED"/>
    <property type="match status" value="1"/>
</dbReference>
<organism evidence="3 4">
    <name type="scientific">Mucor circinelloides f. lusitanicus</name>
    <name type="common">Mucor racemosus var. lusitanicus</name>
    <dbReference type="NCBI Taxonomy" id="29924"/>
    <lineage>
        <taxon>Eukaryota</taxon>
        <taxon>Fungi</taxon>
        <taxon>Fungi incertae sedis</taxon>
        <taxon>Mucoromycota</taxon>
        <taxon>Mucoromycotina</taxon>
        <taxon>Mucoromycetes</taxon>
        <taxon>Mucorales</taxon>
        <taxon>Mucorineae</taxon>
        <taxon>Mucoraceae</taxon>
        <taxon>Mucor</taxon>
    </lineage>
</organism>
<sequence length="683" mass="78332">MEHLNISCFHSFLVSKHFYMQSMLAPQITAMEDLSIKDKPIQIVCGPLLRYIDIDYRKRIWRGSCLIVINSFRPPSLTLLLRSNKTNREEIVYPAQVETIDIFRQEYYFWRYELLLPLLEEPQTVSYTSDALTTKQFQFHLPAIQDSMRFMFYSCSGFSDVPQAVKDKFAEKEAPLWQDVLDRHQVMPFHVMLGGGDQLYQDRLIHEDFMKPWVAEKMPSKRLSMKLPQAMRDGFEHFYFWNYVENFGFEKSPIQAQAYAQIPSINMWDDHDIIDGYGSYPADMQSADCFQVLFANASRFYYAFQQHTTIERAERDGMIRGDLPTCQHILTTLGPSIGFLSLDARGERTKLQVCTQKSYDVLFAEMQSRMPPTVKHFMVLTGVPLIYPRLTLFEKAMESAASFNLATLAGKTGALGDIISGQLNEWNGDPELLDDMNDHWTAGNHLEERREFIKRLQAFAREKSIRVSFLGGDVHCCAAGRLFSKDMTTKEEGDPFLMVQIVSSAIVNVPPPQALLTVLNQNSSYETFDGNIEERMYDLFKYSPNGNSRTNKKLMGMRNYCAGYFDEDTGKLHFYIQAEKEVGIKGTKGYLVAVPKLVFSKVGTKLHTKSPLEYLADLRKPAADSNMPSPLSHPSQQPRFPEPQFASQPQQQQRVGMRPPLPNFGSVGGFIRPLQCWKGNRQQ</sequence>
<dbReference type="Gene3D" id="3.60.21.70">
    <property type="entry name" value="PhoD-like phosphatase"/>
    <property type="match status" value="1"/>
</dbReference>
<evidence type="ECO:0000256" key="1">
    <source>
        <dbReference type="SAM" id="MobiDB-lite"/>
    </source>
</evidence>